<accession>A0ACC2T9E1</accession>
<dbReference type="EMBL" id="QTSX02003500">
    <property type="protein sequence ID" value="KAJ9071197.1"/>
    <property type="molecule type" value="Genomic_DNA"/>
</dbReference>
<evidence type="ECO:0000313" key="2">
    <source>
        <dbReference type="Proteomes" id="UP001165960"/>
    </source>
</evidence>
<name>A0ACC2T9E1_9FUNG</name>
<reference evidence="1" key="1">
    <citation type="submission" date="2022-04" db="EMBL/GenBank/DDBJ databases">
        <title>Genome of the entomopathogenic fungus Entomophthora muscae.</title>
        <authorList>
            <person name="Elya C."/>
            <person name="Lovett B.R."/>
            <person name="Lee E."/>
            <person name="Macias A.M."/>
            <person name="Hajek A.E."/>
            <person name="De Bivort B.L."/>
            <person name="Kasson M.T."/>
            <person name="De Fine Licht H.H."/>
            <person name="Stajich J.E."/>
        </authorList>
    </citation>
    <scope>NUCLEOTIDE SEQUENCE</scope>
    <source>
        <strain evidence="1">Berkeley</strain>
    </source>
</reference>
<sequence length="209" mass="23471">MKIVFLVLGALASDFTTCKFNFTLQCNQPKAKCKQVENSLVLGAQFIENTIDIINTITVQVNYTTHADQWKDIHLLVPNPTVFDKIITTSNKSLAQLILDLKSSAIPQANVKVQTPPDATSITKTLKSLSTTDKGMHVRLRNGPFFLETNTNPYNEGTSISHVHLQYINTQDYRMAKNIPSFFQVLKHAYPSNGRHLPLAQEHSKSFKL</sequence>
<comment type="caution">
    <text evidence="1">The sequence shown here is derived from an EMBL/GenBank/DDBJ whole genome shotgun (WGS) entry which is preliminary data.</text>
</comment>
<gene>
    <name evidence="1" type="ORF">DSO57_1039436</name>
</gene>
<proteinExistence type="predicted"/>
<protein>
    <submittedName>
        <fullName evidence="1">Uncharacterized protein</fullName>
    </submittedName>
</protein>
<keyword evidence="2" id="KW-1185">Reference proteome</keyword>
<organism evidence="1 2">
    <name type="scientific">Entomophthora muscae</name>
    <dbReference type="NCBI Taxonomy" id="34485"/>
    <lineage>
        <taxon>Eukaryota</taxon>
        <taxon>Fungi</taxon>
        <taxon>Fungi incertae sedis</taxon>
        <taxon>Zoopagomycota</taxon>
        <taxon>Entomophthoromycotina</taxon>
        <taxon>Entomophthoromycetes</taxon>
        <taxon>Entomophthorales</taxon>
        <taxon>Entomophthoraceae</taxon>
        <taxon>Entomophthora</taxon>
    </lineage>
</organism>
<evidence type="ECO:0000313" key="1">
    <source>
        <dbReference type="EMBL" id="KAJ9071197.1"/>
    </source>
</evidence>
<dbReference type="Proteomes" id="UP001165960">
    <property type="component" value="Unassembled WGS sequence"/>
</dbReference>